<dbReference type="NCBIfam" id="NF045930">
    <property type="entry name" value="Cytc6PetJCyano"/>
    <property type="match status" value="1"/>
</dbReference>
<comment type="subcellular location">
    <subcellularLocation>
        <location evidence="1">Cellular thylakoid lumen</location>
    </subcellularLocation>
</comment>
<dbReference type="Pfam" id="PF13442">
    <property type="entry name" value="Cytochrome_CBB3"/>
    <property type="match status" value="1"/>
</dbReference>
<keyword evidence="8" id="KW-0793">Thylakoid</keyword>
<dbReference type="PROSITE" id="PS51007">
    <property type="entry name" value="CYTC"/>
    <property type="match status" value="1"/>
</dbReference>
<evidence type="ECO:0000256" key="1">
    <source>
        <dbReference type="ARBA" id="ARBA00004518"/>
    </source>
</evidence>
<dbReference type="PANTHER" id="PTHR34688:SF2">
    <property type="entry name" value="CYTOCHROME C6, CHLOROPLASTIC"/>
    <property type="match status" value="1"/>
</dbReference>
<sequence>MLLFTVWIWTVNVHLPALAIDTSNGEKIFSVHCVGCHEHGGNIVRRGKTLKQNALKKYGMDSLEAITDIVTNGKSNMSAYKERLTPQEIEDVAAYVLEQANQNWKS</sequence>
<evidence type="ECO:0000256" key="8">
    <source>
        <dbReference type="ARBA" id="ARBA00023078"/>
    </source>
</evidence>
<evidence type="ECO:0000256" key="3">
    <source>
        <dbReference type="ARBA" id="ARBA00022448"/>
    </source>
</evidence>
<keyword evidence="12" id="KW-1185">Reference proteome</keyword>
<evidence type="ECO:0000313" key="11">
    <source>
        <dbReference type="EMBL" id="QXE25615.1"/>
    </source>
</evidence>
<dbReference type="GO" id="GO:0009055">
    <property type="term" value="F:electron transfer activity"/>
    <property type="evidence" value="ECO:0007669"/>
    <property type="project" value="InterPro"/>
</dbReference>
<dbReference type="InterPro" id="IPR036909">
    <property type="entry name" value="Cyt_c-like_dom_sf"/>
</dbReference>
<evidence type="ECO:0000256" key="5">
    <source>
        <dbReference type="ARBA" id="ARBA00022723"/>
    </source>
</evidence>
<evidence type="ECO:0000259" key="10">
    <source>
        <dbReference type="PROSITE" id="PS51007"/>
    </source>
</evidence>
<dbReference type="Gene3D" id="1.10.760.10">
    <property type="entry name" value="Cytochrome c-like domain"/>
    <property type="match status" value="1"/>
</dbReference>
<evidence type="ECO:0000256" key="7">
    <source>
        <dbReference type="ARBA" id="ARBA00023004"/>
    </source>
</evidence>
<protein>
    <submittedName>
        <fullName evidence="11">Cytochrome c, class I</fullName>
    </submittedName>
</protein>
<dbReference type="InterPro" id="IPR023655">
    <property type="entry name" value="Cyt_C6"/>
</dbReference>
<keyword evidence="7 9" id="KW-0408">Iron</keyword>
<keyword evidence="3" id="KW-0813">Transport</keyword>
<dbReference type="GO" id="GO:0005506">
    <property type="term" value="F:iron ion binding"/>
    <property type="evidence" value="ECO:0007669"/>
    <property type="project" value="InterPro"/>
</dbReference>
<organism evidence="11 12">
    <name type="scientific">Richelia sinica FACHB-800</name>
    <dbReference type="NCBI Taxonomy" id="1357546"/>
    <lineage>
        <taxon>Bacteria</taxon>
        <taxon>Bacillati</taxon>
        <taxon>Cyanobacteriota</taxon>
        <taxon>Cyanophyceae</taxon>
        <taxon>Nostocales</taxon>
        <taxon>Nostocaceae</taxon>
        <taxon>Richelia</taxon>
    </lineage>
</organism>
<dbReference type="Proteomes" id="UP000683511">
    <property type="component" value="Chromosome"/>
</dbReference>
<dbReference type="InterPro" id="IPR009056">
    <property type="entry name" value="Cyt_c-like_dom"/>
</dbReference>
<dbReference type="SUPFAM" id="SSF46626">
    <property type="entry name" value="Cytochrome c"/>
    <property type="match status" value="1"/>
</dbReference>
<evidence type="ECO:0000313" key="12">
    <source>
        <dbReference type="Proteomes" id="UP000683511"/>
    </source>
</evidence>
<evidence type="ECO:0000256" key="6">
    <source>
        <dbReference type="ARBA" id="ARBA00022982"/>
    </source>
</evidence>
<name>A0A975TBE1_9NOST</name>
<dbReference type="GO" id="GO:0020037">
    <property type="term" value="F:heme binding"/>
    <property type="evidence" value="ECO:0007669"/>
    <property type="project" value="InterPro"/>
</dbReference>
<accession>A0A975TBE1</accession>
<evidence type="ECO:0000256" key="9">
    <source>
        <dbReference type="PROSITE-ProRule" id="PRU00433"/>
    </source>
</evidence>
<dbReference type="PANTHER" id="PTHR34688">
    <property type="entry name" value="CYTOCHROME C6, CHLOROPLASTIC"/>
    <property type="match status" value="1"/>
</dbReference>
<evidence type="ECO:0000256" key="4">
    <source>
        <dbReference type="ARBA" id="ARBA00022617"/>
    </source>
</evidence>
<keyword evidence="5 9" id="KW-0479">Metal-binding</keyword>
<keyword evidence="4 9" id="KW-0349">Heme</keyword>
<gene>
    <name evidence="11" type="ORF">B6N60_04335</name>
</gene>
<feature type="domain" description="Cytochrome c" evidence="10">
    <location>
        <begin position="20"/>
        <end position="100"/>
    </location>
</feature>
<reference evidence="11" key="1">
    <citation type="submission" date="2017-04" db="EMBL/GenBank/DDBJ databases">
        <title>Genome deletions in a multicellular cyanobacterial endosymbiont for morphological adaptation in marine diatoms.</title>
        <authorList>
            <person name="Wang Y."/>
            <person name="Gao H."/>
            <person name="Li R."/>
            <person name="Xu X."/>
        </authorList>
    </citation>
    <scope>NUCLEOTIDE SEQUENCE</scope>
    <source>
        <strain evidence="11">FACHB 800</strain>
    </source>
</reference>
<dbReference type="AlphaFoldDB" id="A0A975TBE1"/>
<evidence type="ECO:0000256" key="2">
    <source>
        <dbReference type="ARBA" id="ARBA00009650"/>
    </source>
</evidence>
<dbReference type="PRINTS" id="PR00605">
    <property type="entry name" value="CYTCHROMECIC"/>
</dbReference>
<dbReference type="InterPro" id="IPR008168">
    <property type="entry name" value="Cyt_C_IC"/>
</dbReference>
<proteinExistence type="inferred from homology"/>
<dbReference type="GO" id="GO:0031979">
    <property type="term" value="C:plasma membrane-derived thylakoid lumen"/>
    <property type="evidence" value="ECO:0007669"/>
    <property type="project" value="UniProtKB-SubCell"/>
</dbReference>
<dbReference type="EMBL" id="CP021056">
    <property type="protein sequence ID" value="QXE25615.1"/>
    <property type="molecule type" value="Genomic_DNA"/>
</dbReference>
<comment type="similarity">
    <text evidence="2">Belongs to the cytochrome c family. PetJ subfamily.</text>
</comment>
<keyword evidence="6" id="KW-0249">Electron transport</keyword>
<dbReference type="KEGG" id="rsin:B6N60_04335"/>